<organism evidence="1 2">
    <name type="scientific">Halopseudomonas salina</name>
    <dbReference type="NCBI Taxonomy" id="1323744"/>
    <lineage>
        <taxon>Bacteria</taxon>
        <taxon>Pseudomonadati</taxon>
        <taxon>Pseudomonadota</taxon>
        <taxon>Gammaproteobacteria</taxon>
        <taxon>Pseudomonadales</taxon>
        <taxon>Pseudomonadaceae</taxon>
        <taxon>Halopseudomonas</taxon>
    </lineage>
</organism>
<gene>
    <name evidence="1" type="ORF">GCM10007418_03250</name>
</gene>
<name>A0ABQ1NXK7_9GAMM</name>
<evidence type="ECO:0000313" key="2">
    <source>
        <dbReference type="Proteomes" id="UP000638188"/>
    </source>
</evidence>
<reference evidence="2" key="1">
    <citation type="journal article" date="2019" name="Int. J. Syst. Evol. Microbiol.">
        <title>The Global Catalogue of Microorganisms (GCM) 10K type strain sequencing project: providing services to taxonomists for standard genome sequencing and annotation.</title>
        <authorList>
            <consortium name="The Broad Institute Genomics Platform"/>
            <consortium name="The Broad Institute Genome Sequencing Center for Infectious Disease"/>
            <person name="Wu L."/>
            <person name="Ma J."/>
        </authorList>
    </citation>
    <scope>NUCLEOTIDE SEQUENCE [LARGE SCALE GENOMIC DNA]</scope>
    <source>
        <strain evidence="2">CGMCC 1.12482</strain>
    </source>
</reference>
<protein>
    <submittedName>
        <fullName evidence="1">Uncharacterized protein</fullName>
    </submittedName>
</protein>
<evidence type="ECO:0000313" key="1">
    <source>
        <dbReference type="EMBL" id="GGC86820.1"/>
    </source>
</evidence>
<keyword evidence="2" id="KW-1185">Reference proteome</keyword>
<proteinExistence type="predicted"/>
<dbReference type="EMBL" id="BMFF01000001">
    <property type="protein sequence ID" value="GGC86820.1"/>
    <property type="molecule type" value="Genomic_DNA"/>
</dbReference>
<accession>A0ABQ1NXK7</accession>
<dbReference type="Proteomes" id="UP000638188">
    <property type="component" value="Unassembled WGS sequence"/>
</dbReference>
<sequence>MRSEPELKIRLLSVQLTGGMRKSFGYLTRGLESKYRLNLVPGIGVEIDTRMDVETGLADEGAGPDYQ</sequence>
<comment type="caution">
    <text evidence="1">The sequence shown here is derived from an EMBL/GenBank/DDBJ whole genome shotgun (WGS) entry which is preliminary data.</text>
</comment>